<sequence length="699" mass="79116">MNGNRSQFRECEGSSSSMLPNEPLVYAKWRFEENYYAGKIESVENHSCLRRFQVPINETEVKNLRDRKLLQTNHFEPRDSPHCDPEVLRANLRNVSSSDGTEKRKRRPKPKVFGDDWITPGNYRKRSKSESCEVRDNVKNEEANRLHIEIVSSSSGTQKRKRRPKPKVFGDDWITPGNYRKRSKSESCEVRDNVKNEEANRLHIEIVSSSSGTQKRKRRPKPKVFGDDWITPGNYRKRSKSESCEVRDNVKNEEANRLHIEIVSSSSGTQKRKRRPKPKVFGDDWITPGNYRKRSKSESCEVRDNVKNEEANRLHIEINRGENSLAQTTQDLFNELPIQDSMHFSEPLNTHEVTNGLSSSTPLEGGLLDSICRILSIPTPRSSVFKGWTIILTGGARSNNSPTKSDVNLLQQLIASCGGEIAVEITPALLYRRRNSFYAQEAGIQQNRLIALVSTGCCLTFAYLQALATLGTFPILSTEWVLDACREGVKTSSEASHSEEASRNWPLDLLLRYPGRYELPRGFISGSLEPVRWSSVPVSYRPSEFDTTPSPPSLFSLCERWTSTDILFRLGAIVTNDMHGFGSEWLKTISIASGMISETDEGASWSSPSRTPIIPVSEACEQLTILFPISRCRSQTIEKKVNFVLVDETDISLSELAYMRTLSVVLVTPDYFIQSLIHGCLLNPKSSSYFSPSAHRHQS</sequence>
<organism evidence="3 4">
    <name type="scientific">Trichobilharzia regenti</name>
    <name type="common">Nasal bird schistosome</name>
    <dbReference type="NCBI Taxonomy" id="157069"/>
    <lineage>
        <taxon>Eukaryota</taxon>
        <taxon>Metazoa</taxon>
        <taxon>Spiralia</taxon>
        <taxon>Lophotrochozoa</taxon>
        <taxon>Platyhelminthes</taxon>
        <taxon>Trematoda</taxon>
        <taxon>Digenea</taxon>
        <taxon>Strigeidida</taxon>
        <taxon>Schistosomatoidea</taxon>
        <taxon>Schistosomatidae</taxon>
        <taxon>Trichobilharzia</taxon>
    </lineage>
</organism>
<dbReference type="PROSITE" id="PS50172">
    <property type="entry name" value="BRCT"/>
    <property type="match status" value="1"/>
</dbReference>
<dbReference type="Proteomes" id="UP000050795">
    <property type="component" value="Unassembled WGS sequence"/>
</dbReference>
<dbReference type="WBParaSite" id="TREG1_144010.1">
    <property type="protein sequence ID" value="TREG1_144010.1"/>
    <property type="gene ID" value="TREG1_144010"/>
</dbReference>
<dbReference type="InterPro" id="IPR036420">
    <property type="entry name" value="BRCT_dom_sf"/>
</dbReference>
<dbReference type="InterPro" id="IPR001357">
    <property type="entry name" value="BRCT_dom"/>
</dbReference>
<name>A0AA85JDH1_TRIRE</name>
<dbReference type="AlphaFoldDB" id="A0AA85JDH1"/>
<dbReference type="CDD" id="cd17745">
    <property type="entry name" value="BRCT_p53bp1_rpt1"/>
    <property type="match status" value="1"/>
</dbReference>
<protein>
    <recommendedName>
        <fullName evidence="2">BRCT domain-containing protein</fullName>
    </recommendedName>
</protein>
<evidence type="ECO:0000313" key="3">
    <source>
        <dbReference type="Proteomes" id="UP000050795"/>
    </source>
</evidence>
<reference evidence="3" key="1">
    <citation type="submission" date="2022-06" db="EMBL/GenBank/DDBJ databases">
        <authorList>
            <person name="Berger JAMES D."/>
            <person name="Berger JAMES D."/>
        </authorList>
    </citation>
    <scope>NUCLEOTIDE SEQUENCE [LARGE SCALE GENOMIC DNA]</scope>
</reference>
<dbReference type="InterPro" id="IPR047249">
    <property type="entry name" value="BRCT_p53bp1-like_rpt1"/>
</dbReference>
<feature type="compositionally biased region" description="Basic and acidic residues" evidence="1">
    <location>
        <begin position="128"/>
        <end position="148"/>
    </location>
</feature>
<evidence type="ECO:0000313" key="4">
    <source>
        <dbReference type="WBParaSite" id="TREG1_144010.1"/>
    </source>
</evidence>
<feature type="region of interest" description="Disordered" evidence="1">
    <location>
        <begin position="92"/>
        <end position="192"/>
    </location>
</feature>
<dbReference type="Gene3D" id="3.40.50.10190">
    <property type="entry name" value="BRCT domain"/>
    <property type="match status" value="1"/>
</dbReference>
<reference evidence="4" key="2">
    <citation type="submission" date="2023-11" db="UniProtKB">
        <authorList>
            <consortium name="WormBaseParasite"/>
        </authorList>
    </citation>
    <scope>IDENTIFICATION</scope>
</reference>
<evidence type="ECO:0000256" key="1">
    <source>
        <dbReference type="SAM" id="MobiDB-lite"/>
    </source>
</evidence>
<accession>A0AA85JDH1</accession>
<feature type="region of interest" description="Disordered" evidence="1">
    <location>
        <begin position="204"/>
        <end position="248"/>
    </location>
</feature>
<proteinExistence type="predicted"/>
<evidence type="ECO:0000259" key="2">
    <source>
        <dbReference type="PROSITE" id="PS50172"/>
    </source>
</evidence>
<feature type="region of interest" description="Disordered" evidence="1">
    <location>
        <begin position="260"/>
        <end position="304"/>
    </location>
</feature>
<dbReference type="SUPFAM" id="SSF52113">
    <property type="entry name" value="BRCT domain"/>
    <property type="match status" value="2"/>
</dbReference>
<keyword evidence="3" id="KW-1185">Reference proteome</keyword>
<feature type="domain" description="BRCT" evidence="2">
    <location>
        <begin position="380"/>
        <end position="483"/>
    </location>
</feature>